<dbReference type="SUPFAM" id="SSF56349">
    <property type="entry name" value="DNA breaking-rejoining enzymes"/>
    <property type="match status" value="1"/>
</dbReference>
<evidence type="ECO:0000256" key="3">
    <source>
        <dbReference type="ARBA" id="ARBA00023172"/>
    </source>
</evidence>
<sequence length="421" mass="47732">MFEQLFRFPHALQPHLDGPLAAERRRYLCHRANEGIGRNGLRVLAYYLLACTEYLRLADRPGEPIARAEVEQQAELWAKRISPCPNMRKISGRRSSRIEFLRHVCSWLKFMGRLQLPTPAPSRFADQLDEFANFLLQEKGLNPRTVSERCDTVERFLEKVTSNSSPLHCVNISQIDSAIVKQIAQGHYARTTVKNLACQLRSFFAFAESRRWCQSGLADGIRGPRVYSQESIPAGPAWADVQKILASVEGDQPAQIRDRAILMLLAIYGLRAGEVRCLQLENFSWEHERLTVHRGKTQSTHVYPLTRQVGDSVLRYLQSVRPRSVHREVFLTVRPPFRPLAHGSVGAVVSRRLHALGLQLPHYGSHSLRHACAMRLLQQGLSLKEIGDHLGHRHPDTTRIYAKVDLAALRQVADFDLGGVL</sequence>
<dbReference type="InterPro" id="IPR050090">
    <property type="entry name" value="Tyrosine_recombinase_XerCD"/>
</dbReference>
<dbReference type="STRING" id="1891926.Fuma_02842"/>
<dbReference type="PROSITE" id="PS51900">
    <property type="entry name" value="CB"/>
    <property type="match status" value="1"/>
</dbReference>
<dbReference type="AlphaFoldDB" id="A0A1P8WGQ2"/>
<name>A0A1P8WGQ2_9PLAN</name>
<protein>
    <submittedName>
        <fullName evidence="7">Tyrosine recombinase XerD</fullName>
    </submittedName>
</protein>
<dbReference type="CDD" id="cd01188">
    <property type="entry name" value="INT_RitA_C_like"/>
    <property type="match status" value="1"/>
</dbReference>
<dbReference type="Pfam" id="PF00589">
    <property type="entry name" value="Phage_integrase"/>
    <property type="match status" value="1"/>
</dbReference>
<dbReference type="InterPro" id="IPR013762">
    <property type="entry name" value="Integrase-like_cat_sf"/>
</dbReference>
<proteinExistence type="predicted"/>
<dbReference type="PROSITE" id="PS51898">
    <property type="entry name" value="TYR_RECOMBINASE"/>
    <property type="match status" value="1"/>
</dbReference>
<organism evidence="7 8">
    <name type="scientific">Fuerstiella marisgermanici</name>
    <dbReference type="NCBI Taxonomy" id="1891926"/>
    <lineage>
        <taxon>Bacteria</taxon>
        <taxon>Pseudomonadati</taxon>
        <taxon>Planctomycetota</taxon>
        <taxon>Planctomycetia</taxon>
        <taxon>Planctomycetales</taxon>
        <taxon>Planctomycetaceae</taxon>
        <taxon>Fuerstiella</taxon>
    </lineage>
</organism>
<dbReference type="Pfam" id="PF02899">
    <property type="entry name" value="Phage_int_SAM_1"/>
    <property type="match status" value="1"/>
</dbReference>
<accession>A0A1P8WGQ2</accession>
<evidence type="ECO:0000256" key="2">
    <source>
        <dbReference type="ARBA" id="ARBA00023125"/>
    </source>
</evidence>
<evidence type="ECO:0000256" key="4">
    <source>
        <dbReference type="PROSITE-ProRule" id="PRU01248"/>
    </source>
</evidence>
<dbReference type="Gene3D" id="1.10.443.10">
    <property type="entry name" value="Intergrase catalytic core"/>
    <property type="match status" value="1"/>
</dbReference>
<dbReference type="GO" id="GO:0015074">
    <property type="term" value="P:DNA integration"/>
    <property type="evidence" value="ECO:0007669"/>
    <property type="project" value="UniProtKB-KW"/>
</dbReference>
<dbReference type="InterPro" id="IPR044068">
    <property type="entry name" value="CB"/>
</dbReference>
<dbReference type="OrthoDB" id="249527at2"/>
<dbReference type="Proteomes" id="UP000187735">
    <property type="component" value="Chromosome"/>
</dbReference>
<keyword evidence="3" id="KW-0233">DNA recombination</keyword>
<dbReference type="InterPro" id="IPR004107">
    <property type="entry name" value="Integrase_SAM-like_N"/>
</dbReference>
<dbReference type="GO" id="GO:0006310">
    <property type="term" value="P:DNA recombination"/>
    <property type="evidence" value="ECO:0007669"/>
    <property type="project" value="UniProtKB-KW"/>
</dbReference>
<dbReference type="EMBL" id="CP017641">
    <property type="protein sequence ID" value="APZ93225.1"/>
    <property type="molecule type" value="Genomic_DNA"/>
</dbReference>
<dbReference type="PANTHER" id="PTHR30349:SF90">
    <property type="entry name" value="TYROSINE RECOMBINASE XERD"/>
    <property type="match status" value="1"/>
</dbReference>
<keyword evidence="1" id="KW-0229">DNA integration</keyword>
<feature type="domain" description="Core-binding (CB)" evidence="6">
    <location>
        <begin position="122"/>
        <end position="208"/>
    </location>
</feature>
<evidence type="ECO:0000259" key="6">
    <source>
        <dbReference type="PROSITE" id="PS51900"/>
    </source>
</evidence>
<reference evidence="7 8" key="1">
    <citation type="journal article" date="2016" name="Front. Microbiol.">
        <title>Fuerstia marisgermanicae gen. nov., sp. nov., an Unusual Member of the Phylum Planctomycetes from the German Wadden Sea.</title>
        <authorList>
            <person name="Kohn T."/>
            <person name="Heuer A."/>
            <person name="Jogler M."/>
            <person name="Vollmers J."/>
            <person name="Boedeker C."/>
            <person name="Bunk B."/>
            <person name="Rast P."/>
            <person name="Borchert D."/>
            <person name="Glockner I."/>
            <person name="Freese H.M."/>
            <person name="Klenk H.P."/>
            <person name="Overmann J."/>
            <person name="Kaster A.K."/>
            <person name="Rohde M."/>
            <person name="Wiegand S."/>
            <person name="Jogler C."/>
        </authorList>
    </citation>
    <scope>NUCLEOTIDE SEQUENCE [LARGE SCALE GENOMIC DNA]</scope>
    <source>
        <strain evidence="7 8">NH11</strain>
    </source>
</reference>
<evidence type="ECO:0000313" key="7">
    <source>
        <dbReference type="EMBL" id="APZ93225.1"/>
    </source>
</evidence>
<dbReference type="InterPro" id="IPR002104">
    <property type="entry name" value="Integrase_catalytic"/>
</dbReference>
<evidence type="ECO:0000256" key="1">
    <source>
        <dbReference type="ARBA" id="ARBA00022908"/>
    </source>
</evidence>
<keyword evidence="8" id="KW-1185">Reference proteome</keyword>
<evidence type="ECO:0000313" key="8">
    <source>
        <dbReference type="Proteomes" id="UP000187735"/>
    </source>
</evidence>
<gene>
    <name evidence="7" type="primary">xerD_11</name>
    <name evidence="7" type="ORF">Fuma_02842</name>
</gene>
<dbReference type="RefSeq" id="WP_077024714.1">
    <property type="nucleotide sequence ID" value="NZ_CP017641.1"/>
</dbReference>
<keyword evidence="2 4" id="KW-0238">DNA-binding</keyword>
<dbReference type="Gene3D" id="1.10.150.130">
    <property type="match status" value="1"/>
</dbReference>
<feature type="domain" description="Tyr recombinase" evidence="5">
    <location>
        <begin position="231"/>
        <end position="414"/>
    </location>
</feature>
<evidence type="ECO:0000259" key="5">
    <source>
        <dbReference type="PROSITE" id="PS51898"/>
    </source>
</evidence>
<dbReference type="PANTHER" id="PTHR30349">
    <property type="entry name" value="PHAGE INTEGRASE-RELATED"/>
    <property type="match status" value="1"/>
</dbReference>
<dbReference type="InterPro" id="IPR011010">
    <property type="entry name" value="DNA_brk_join_enz"/>
</dbReference>
<dbReference type="GO" id="GO:0003677">
    <property type="term" value="F:DNA binding"/>
    <property type="evidence" value="ECO:0007669"/>
    <property type="project" value="UniProtKB-UniRule"/>
</dbReference>
<dbReference type="InterPro" id="IPR010998">
    <property type="entry name" value="Integrase_recombinase_N"/>
</dbReference>
<dbReference type="KEGG" id="fmr:Fuma_02842"/>